<dbReference type="AlphaFoldDB" id="A0A2G8R3X4"/>
<sequence length="83" mass="8312">MAISSVRKVQIVCFALSHIPLAAVVSILAMDGLRGDLGIILTTLLATVVTAVLLIVYLGRALGSGSDLQGQGSASAFSAGAAE</sequence>
<keyword evidence="2" id="KW-0812">Transmembrane</keyword>
<feature type="transmembrane region" description="Helical" evidence="2">
    <location>
        <begin position="39"/>
        <end position="59"/>
    </location>
</feature>
<proteinExistence type="predicted"/>
<feature type="transmembrane region" description="Helical" evidence="2">
    <location>
        <begin position="12"/>
        <end position="33"/>
    </location>
</feature>
<evidence type="ECO:0000313" key="3">
    <source>
        <dbReference type="EMBL" id="PIL16232.1"/>
    </source>
</evidence>
<comment type="caution">
    <text evidence="3">The sequence shown here is derived from an EMBL/GenBank/DDBJ whole genome shotgun (WGS) entry which is preliminary data.</text>
</comment>
<dbReference type="RefSeq" id="WP_099913340.1">
    <property type="nucleotide sequence ID" value="NZ_AWWI01000173.1"/>
</dbReference>
<dbReference type="OrthoDB" id="7873358at2"/>
<evidence type="ECO:0000313" key="4">
    <source>
        <dbReference type="Proteomes" id="UP000231259"/>
    </source>
</evidence>
<protein>
    <submittedName>
        <fullName evidence="3">Uncharacterized protein</fullName>
    </submittedName>
</protein>
<evidence type="ECO:0000256" key="1">
    <source>
        <dbReference type="SAM" id="MobiDB-lite"/>
    </source>
</evidence>
<keyword evidence="2" id="KW-0472">Membrane</keyword>
<gene>
    <name evidence="3" type="ORF">P775_25055</name>
</gene>
<keyword evidence="4" id="KW-1185">Reference proteome</keyword>
<name>A0A2G8R3X4_9RHOB</name>
<dbReference type="Proteomes" id="UP000231259">
    <property type="component" value="Unassembled WGS sequence"/>
</dbReference>
<reference evidence="3 4" key="1">
    <citation type="submission" date="2013-09" db="EMBL/GenBank/DDBJ databases">
        <title>Genome sequencing of Phaeobacter antarcticus sp. nov. SM1211.</title>
        <authorList>
            <person name="Zhang X.-Y."/>
            <person name="Liu C."/>
            <person name="Chen X.-L."/>
            <person name="Xie B.-B."/>
            <person name="Qin Q.-L."/>
            <person name="Rong J.-C."/>
            <person name="Zhang Y.-Z."/>
        </authorList>
    </citation>
    <scope>NUCLEOTIDE SEQUENCE [LARGE SCALE GENOMIC DNA]</scope>
    <source>
        <strain evidence="3 4">SM1211</strain>
    </source>
</reference>
<feature type="region of interest" description="Disordered" evidence="1">
    <location>
        <begin position="63"/>
        <end position="83"/>
    </location>
</feature>
<accession>A0A2G8R3X4</accession>
<organism evidence="3 4">
    <name type="scientific">Puniceibacterium antarcticum</name>
    <dbReference type="NCBI Taxonomy" id="1206336"/>
    <lineage>
        <taxon>Bacteria</taxon>
        <taxon>Pseudomonadati</taxon>
        <taxon>Pseudomonadota</taxon>
        <taxon>Alphaproteobacteria</taxon>
        <taxon>Rhodobacterales</taxon>
        <taxon>Paracoccaceae</taxon>
        <taxon>Puniceibacterium</taxon>
    </lineage>
</organism>
<dbReference type="EMBL" id="AWWI01000173">
    <property type="protein sequence ID" value="PIL16232.1"/>
    <property type="molecule type" value="Genomic_DNA"/>
</dbReference>
<evidence type="ECO:0000256" key="2">
    <source>
        <dbReference type="SAM" id="Phobius"/>
    </source>
</evidence>
<keyword evidence="2" id="KW-1133">Transmembrane helix</keyword>